<accession>A0A372MDI8</accession>
<evidence type="ECO:0000256" key="1">
    <source>
        <dbReference type="ARBA" id="ARBA00037999"/>
    </source>
</evidence>
<gene>
    <name evidence="3" type="ORF">DYP60_12640</name>
</gene>
<dbReference type="Gene3D" id="3.40.640.10">
    <property type="entry name" value="Type I PLP-dependent aspartate aminotransferase-like (Major domain)"/>
    <property type="match status" value="1"/>
</dbReference>
<dbReference type="InterPro" id="IPR015424">
    <property type="entry name" value="PyrdxlP-dep_Trfase"/>
</dbReference>
<name>A0A372MDI8_9SPIR</name>
<dbReference type="GO" id="GO:0008483">
    <property type="term" value="F:transaminase activity"/>
    <property type="evidence" value="ECO:0007669"/>
    <property type="project" value="UniProtKB-KW"/>
</dbReference>
<dbReference type="SUPFAM" id="SSF53383">
    <property type="entry name" value="PLP-dependent transferases"/>
    <property type="match status" value="1"/>
</dbReference>
<dbReference type="Gene3D" id="3.90.1150.10">
    <property type="entry name" value="Aspartate Aminotransferase, domain 1"/>
    <property type="match status" value="1"/>
</dbReference>
<proteinExistence type="inferred from homology"/>
<evidence type="ECO:0000313" key="4">
    <source>
        <dbReference type="Proteomes" id="UP000264002"/>
    </source>
</evidence>
<dbReference type="PANTHER" id="PTHR30244:SF34">
    <property type="entry name" value="DTDP-4-AMINO-4,6-DIDEOXYGALACTOSE TRANSAMINASE"/>
    <property type="match status" value="1"/>
</dbReference>
<reference evidence="4" key="1">
    <citation type="submission" date="2018-08" db="EMBL/GenBank/DDBJ databases">
        <authorList>
            <person name="Grouzdev D.S."/>
            <person name="Krutkina M.S."/>
        </authorList>
    </citation>
    <scope>NUCLEOTIDE SEQUENCE [LARGE SCALE GENOMIC DNA]</scope>
    <source>
        <strain evidence="4">4-11</strain>
    </source>
</reference>
<dbReference type="GO" id="GO:0000271">
    <property type="term" value="P:polysaccharide biosynthetic process"/>
    <property type="evidence" value="ECO:0007669"/>
    <property type="project" value="TreeGrafter"/>
</dbReference>
<reference evidence="3 4" key="2">
    <citation type="submission" date="2018-09" db="EMBL/GenBank/DDBJ databases">
        <title>Genome of Sphaerochaeta halotolerans strain 4-11.</title>
        <authorList>
            <person name="Nazina T.N."/>
            <person name="Sokolova D.S."/>
        </authorList>
    </citation>
    <scope>NUCLEOTIDE SEQUENCE [LARGE SCALE GENOMIC DNA]</scope>
    <source>
        <strain evidence="3 4">4-11</strain>
    </source>
</reference>
<keyword evidence="3" id="KW-0808">Transferase</keyword>
<dbReference type="InterPro" id="IPR015421">
    <property type="entry name" value="PyrdxlP-dep_Trfase_major"/>
</dbReference>
<dbReference type="Proteomes" id="UP000264002">
    <property type="component" value="Unassembled WGS sequence"/>
</dbReference>
<dbReference type="EMBL" id="QUWK01000017">
    <property type="protein sequence ID" value="RFU93824.1"/>
    <property type="molecule type" value="Genomic_DNA"/>
</dbReference>
<dbReference type="PANTHER" id="PTHR30244">
    <property type="entry name" value="TRANSAMINASE"/>
    <property type="match status" value="1"/>
</dbReference>
<dbReference type="RefSeq" id="WP_117331377.1">
    <property type="nucleotide sequence ID" value="NZ_QUWK01000017.1"/>
</dbReference>
<dbReference type="InterPro" id="IPR015422">
    <property type="entry name" value="PyrdxlP-dep_Trfase_small"/>
</dbReference>
<evidence type="ECO:0000313" key="3">
    <source>
        <dbReference type="EMBL" id="RFU93824.1"/>
    </source>
</evidence>
<dbReference type="AlphaFoldDB" id="A0A372MDI8"/>
<keyword evidence="3" id="KW-0032">Aminotransferase</keyword>
<sequence length="343" mass="37659">MALIPFYKPTLRRKDMDAVLQTMVDERIGPGERKNEFLKQFCTYIGASSGIALRSYPDALRASLLALGLPPGAKIGVSVLSPSLYSSVAKDLQLELLLGDIDAESGCLSQGEAIRLVEAGVQAILIHEPMCQIPLHSEYRQLGVPIIEDISQSLGSCFDEEKAGGYGDLVVCALEEDAVVSAAGGAVLATMHGDYQKALNSLFRGLREYVELPDMNAALGMIQLSNLEEHLSKRREFYTLFSNALLKTEHKVYGIGNIDFKPNGYGFCVVLDSRAEDAIKFANKYQVSVQKTFASTLARDFSDRFDLFPNALPPHLRGISLPLYPFLKQSDTELLIKVISHLP</sequence>
<dbReference type="InterPro" id="IPR000653">
    <property type="entry name" value="DegT/StrS_aminotransferase"/>
</dbReference>
<protein>
    <submittedName>
        <fullName evidence="3">DegT/DnrJ/EryC1/StrS aminotransferase family protein</fullName>
    </submittedName>
</protein>
<comment type="caution">
    <text evidence="3">The sequence shown here is derived from an EMBL/GenBank/DDBJ whole genome shotgun (WGS) entry which is preliminary data.</text>
</comment>
<organism evidence="3 4">
    <name type="scientific">Sphaerochaeta halotolerans</name>
    <dbReference type="NCBI Taxonomy" id="2293840"/>
    <lineage>
        <taxon>Bacteria</taxon>
        <taxon>Pseudomonadati</taxon>
        <taxon>Spirochaetota</taxon>
        <taxon>Spirochaetia</taxon>
        <taxon>Spirochaetales</taxon>
        <taxon>Sphaerochaetaceae</taxon>
        <taxon>Sphaerochaeta</taxon>
    </lineage>
</organism>
<dbReference type="Pfam" id="PF01041">
    <property type="entry name" value="DegT_DnrJ_EryC1"/>
    <property type="match status" value="1"/>
</dbReference>
<evidence type="ECO:0000256" key="2">
    <source>
        <dbReference type="RuleBase" id="RU004508"/>
    </source>
</evidence>
<keyword evidence="4" id="KW-1185">Reference proteome</keyword>
<keyword evidence="2" id="KW-0663">Pyridoxal phosphate</keyword>
<dbReference type="GO" id="GO:0030170">
    <property type="term" value="F:pyridoxal phosphate binding"/>
    <property type="evidence" value="ECO:0007669"/>
    <property type="project" value="TreeGrafter"/>
</dbReference>
<comment type="similarity">
    <text evidence="1 2">Belongs to the DegT/DnrJ/EryC1 family.</text>
</comment>